<protein>
    <recommendedName>
        <fullName evidence="4">Secreted protein</fullName>
    </recommendedName>
</protein>
<evidence type="ECO:0000256" key="1">
    <source>
        <dbReference type="SAM" id="SignalP"/>
    </source>
</evidence>
<accession>A0A9W8CEV0</accession>
<evidence type="ECO:0000313" key="3">
    <source>
        <dbReference type="Proteomes" id="UP001164776"/>
    </source>
</evidence>
<feature type="signal peptide" evidence="1">
    <location>
        <begin position="1"/>
        <end position="18"/>
    </location>
</feature>
<name>A0A9W8CEV0_9POAL</name>
<proteinExistence type="predicted"/>
<comment type="caution">
    <text evidence="2">The sequence shown here is derived from an EMBL/GenBank/DDBJ whole genome shotgun (WGS) entry which is preliminary data.</text>
</comment>
<dbReference type="EMBL" id="MU629800">
    <property type="protein sequence ID" value="KAJ1255162.1"/>
    <property type="molecule type" value="Genomic_DNA"/>
</dbReference>
<feature type="chain" id="PRO_5040992948" description="Secreted protein" evidence="1">
    <location>
        <begin position="19"/>
        <end position="89"/>
    </location>
</feature>
<sequence length="89" mass="9803">MSACIVSLDMLAAAGVEAHGGVARPGHGALRSTDERPSLMYSLFNFRLLFPFPPWIQPQLVCCQISCHAREKSETTFNSSSWPHGSRLQ</sequence>
<gene>
    <name evidence="2" type="ORF">BS78_K282900</name>
</gene>
<dbReference type="AlphaFoldDB" id="A0A9W8CEV0"/>
<evidence type="ECO:0008006" key="4">
    <source>
        <dbReference type="Google" id="ProtNLM"/>
    </source>
</evidence>
<organism evidence="2 3">
    <name type="scientific">Paspalum vaginatum</name>
    <name type="common">seashore paspalum</name>
    <dbReference type="NCBI Taxonomy" id="158149"/>
    <lineage>
        <taxon>Eukaryota</taxon>
        <taxon>Viridiplantae</taxon>
        <taxon>Streptophyta</taxon>
        <taxon>Embryophyta</taxon>
        <taxon>Tracheophyta</taxon>
        <taxon>Spermatophyta</taxon>
        <taxon>Magnoliopsida</taxon>
        <taxon>Liliopsida</taxon>
        <taxon>Poales</taxon>
        <taxon>Poaceae</taxon>
        <taxon>PACMAD clade</taxon>
        <taxon>Panicoideae</taxon>
        <taxon>Andropogonodae</taxon>
        <taxon>Paspaleae</taxon>
        <taxon>Paspalinae</taxon>
        <taxon>Paspalum</taxon>
    </lineage>
</organism>
<reference evidence="2 3" key="1">
    <citation type="submission" date="2022-10" db="EMBL/GenBank/DDBJ databases">
        <title>WGS assembly of Paspalum vaginatum 540-79.</title>
        <authorList>
            <person name="Sun G."/>
            <person name="Wase N."/>
            <person name="Shu S."/>
            <person name="Jenkins J."/>
            <person name="Zhou B."/>
            <person name="Torres-Rodriguez J."/>
            <person name="Chen C."/>
            <person name="Sandor L."/>
            <person name="Plott C."/>
            <person name="Yoshinga Y."/>
            <person name="Daum C."/>
            <person name="Qi P."/>
            <person name="Barry K."/>
            <person name="Lipzen A."/>
            <person name="Berry L."/>
            <person name="Pedersen C."/>
            <person name="Gottilla T."/>
            <person name="Foltz A."/>
            <person name="Yu H."/>
            <person name="O'Malley R."/>
            <person name="Zhang C."/>
            <person name="Devos K."/>
            <person name="Sigmon B."/>
            <person name="Yu B."/>
            <person name="Obata T."/>
            <person name="Schmutz J."/>
            <person name="Schnable J."/>
        </authorList>
    </citation>
    <scope>NUCLEOTIDE SEQUENCE [LARGE SCALE GENOMIC DNA]</scope>
    <source>
        <strain evidence="3">cv. 540-79</strain>
    </source>
</reference>
<dbReference type="Proteomes" id="UP001164776">
    <property type="component" value="Unassembled WGS sequence"/>
</dbReference>
<keyword evidence="1" id="KW-0732">Signal</keyword>
<evidence type="ECO:0000313" key="2">
    <source>
        <dbReference type="EMBL" id="KAJ1255162.1"/>
    </source>
</evidence>
<keyword evidence="3" id="KW-1185">Reference proteome</keyword>